<dbReference type="InterPro" id="IPR050490">
    <property type="entry name" value="Bact_solute-bd_prot1"/>
</dbReference>
<evidence type="ECO:0000313" key="3">
    <source>
        <dbReference type="Proteomes" id="UP000178121"/>
    </source>
</evidence>
<dbReference type="EMBL" id="MHRI01000009">
    <property type="protein sequence ID" value="OHA21382.1"/>
    <property type="molecule type" value="Genomic_DNA"/>
</dbReference>
<keyword evidence="1" id="KW-1133">Transmembrane helix</keyword>
<feature type="transmembrane region" description="Helical" evidence="1">
    <location>
        <begin position="6"/>
        <end position="26"/>
    </location>
</feature>
<gene>
    <name evidence="2" type="ORF">A2849_00090</name>
</gene>
<dbReference type="Proteomes" id="UP000178121">
    <property type="component" value="Unassembled WGS sequence"/>
</dbReference>
<keyword evidence="1" id="KW-0472">Membrane</keyword>
<reference evidence="2 3" key="1">
    <citation type="journal article" date="2016" name="Nat. Commun.">
        <title>Thousands of microbial genomes shed light on interconnected biogeochemical processes in an aquifer system.</title>
        <authorList>
            <person name="Anantharaman K."/>
            <person name="Brown C.T."/>
            <person name="Hug L.A."/>
            <person name="Sharon I."/>
            <person name="Castelle C.J."/>
            <person name="Probst A.J."/>
            <person name="Thomas B.C."/>
            <person name="Singh A."/>
            <person name="Wilkins M.J."/>
            <person name="Karaoz U."/>
            <person name="Brodie E.L."/>
            <person name="Williams K.H."/>
            <person name="Hubbard S.S."/>
            <person name="Banfield J.F."/>
        </authorList>
    </citation>
    <scope>NUCLEOTIDE SEQUENCE [LARGE SCALE GENOMIC DNA]</scope>
</reference>
<proteinExistence type="predicted"/>
<evidence type="ECO:0000313" key="2">
    <source>
        <dbReference type="EMBL" id="OHA21382.1"/>
    </source>
</evidence>
<organism evidence="2 3">
    <name type="scientific">Candidatus Taylorbacteria bacterium RIFCSPHIGHO2_01_FULL_51_15</name>
    <dbReference type="NCBI Taxonomy" id="1802304"/>
    <lineage>
        <taxon>Bacteria</taxon>
        <taxon>Candidatus Tayloriibacteriota</taxon>
    </lineage>
</organism>
<sequence length="419" mass="45708">MNSFQTIILGIFGLFIIAGFLVIATVKARGGPEVITISMWGSMEREAVEGVAREFLDDKKLKLSYTEVSETSLDEKLLEALAAGRGPDMLLLPLELLLRYKDKIQLIPYATYTERTYKDTFIQEGDLFLSPQGIYALPFSVNPLVMYFNRDLLDEAGMPEAPRFWDEFLLLGQSISTQDDSGDLSQSAVALGEYRNIHFAREILAALFLQGGNPIVRSGPSGTRVTLSESGMSAILDFYTEFANPLKPSYSWNRSLPPSREAFLASNLAVYFGLGSEYADIEQGNPNLNFDIALFPRPRSASVGITYGKLTGVALLRVAKNPGAAFEVAHLLTSVAAAKRLSAGTNLPPVQRSLLAEKPTDAYGAILYDSAIRARGFLDPNPKVSAQAFATMVESVTNGEARSGEALQRAQKVLQAAVR</sequence>
<name>A0A1G2MEE9_9BACT</name>
<dbReference type="AlphaFoldDB" id="A0A1G2MEE9"/>
<dbReference type="InterPro" id="IPR006059">
    <property type="entry name" value="SBP"/>
</dbReference>
<dbReference type="PANTHER" id="PTHR43649">
    <property type="entry name" value="ARABINOSE-BINDING PROTEIN-RELATED"/>
    <property type="match status" value="1"/>
</dbReference>
<keyword evidence="1" id="KW-0812">Transmembrane</keyword>
<dbReference type="SUPFAM" id="SSF53850">
    <property type="entry name" value="Periplasmic binding protein-like II"/>
    <property type="match status" value="1"/>
</dbReference>
<accession>A0A1G2MEE9</accession>
<dbReference type="PANTHER" id="PTHR43649:SF12">
    <property type="entry name" value="DIACETYLCHITOBIOSE BINDING PROTEIN DASA"/>
    <property type="match status" value="1"/>
</dbReference>
<dbReference type="Gene3D" id="3.40.190.10">
    <property type="entry name" value="Periplasmic binding protein-like II"/>
    <property type="match status" value="1"/>
</dbReference>
<protein>
    <recommendedName>
        <fullName evidence="4">ABC transporter substrate-binding protein</fullName>
    </recommendedName>
</protein>
<evidence type="ECO:0000256" key="1">
    <source>
        <dbReference type="SAM" id="Phobius"/>
    </source>
</evidence>
<dbReference type="Pfam" id="PF01547">
    <property type="entry name" value="SBP_bac_1"/>
    <property type="match status" value="1"/>
</dbReference>
<evidence type="ECO:0008006" key="4">
    <source>
        <dbReference type="Google" id="ProtNLM"/>
    </source>
</evidence>
<comment type="caution">
    <text evidence="2">The sequence shown here is derived from an EMBL/GenBank/DDBJ whole genome shotgun (WGS) entry which is preliminary data.</text>
</comment>